<dbReference type="EMBL" id="MTYJ01000137">
    <property type="protein sequence ID" value="OQV12777.1"/>
    <property type="molecule type" value="Genomic_DNA"/>
</dbReference>
<dbReference type="Gene3D" id="1.10.287.70">
    <property type="match status" value="1"/>
</dbReference>
<name>A0A1W0WC70_HYPEX</name>
<keyword evidence="4" id="KW-0472">Membrane</keyword>
<keyword evidence="5" id="KW-0407">Ion channel</keyword>
<sequence>MKQQNKRTLMLIVCTFTYLLIGAAIFDALEAETEEHQKGMLEDLDYFYRAKYNISTVDWKIMETVMIKAIPHKAGTQWRFTGAVYFATTVITTIGIFCIEEYQRVKGNGMTSVGRSVGRSVGGGGGGGESSISSQRYYYIPVRQRPSSLAVAVGVCGDNPISLT</sequence>
<evidence type="ECO:0000313" key="6">
    <source>
        <dbReference type="Proteomes" id="UP000192578"/>
    </source>
</evidence>
<evidence type="ECO:0000256" key="1">
    <source>
        <dbReference type="ARBA" id="ARBA00004141"/>
    </source>
</evidence>
<protein>
    <submittedName>
        <fullName evidence="5">Two pore potassium channel protein sup-9</fullName>
    </submittedName>
</protein>
<evidence type="ECO:0000256" key="3">
    <source>
        <dbReference type="ARBA" id="ARBA00022989"/>
    </source>
</evidence>
<accession>A0A1W0WC70</accession>
<dbReference type="GO" id="GO:0005886">
    <property type="term" value="C:plasma membrane"/>
    <property type="evidence" value="ECO:0007669"/>
    <property type="project" value="TreeGrafter"/>
</dbReference>
<organism evidence="5 6">
    <name type="scientific">Hypsibius exemplaris</name>
    <name type="common">Freshwater tardigrade</name>
    <dbReference type="NCBI Taxonomy" id="2072580"/>
    <lineage>
        <taxon>Eukaryota</taxon>
        <taxon>Metazoa</taxon>
        <taxon>Ecdysozoa</taxon>
        <taxon>Tardigrada</taxon>
        <taxon>Eutardigrada</taxon>
        <taxon>Parachela</taxon>
        <taxon>Hypsibioidea</taxon>
        <taxon>Hypsibiidae</taxon>
        <taxon>Hypsibius</taxon>
    </lineage>
</organism>
<dbReference type="InterPro" id="IPR003280">
    <property type="entry name" value="2pore_dom_K_chnl"/>
</dbReference>
<evidence type="ECO:0000313" key="5">
    <source>
        <dbReference type="EMBL" id="OQV12777.1"/>
    </source>
</evidence>
<dbReference type="AlphaFoldDB" id="A0A1W0WC70"/>
<dbReference type="GO" id="GO:0015271">
    <property type="term" value="F:outward rectifier potassium channel activity"/>
    <property type="evidence" value="ECO:0007669"/>
    <property type="project" value="TreeGrafter"/>
</dbReference>
<keyword evidence="5" id="KW-0406">Ion transport</keyword>
<keyword evidence="6" id="KW-1185">Reference proteome</keyword>
<reference evidence="6" key="1">
    <citation type="submission" date="2017-01" db="EMBL/GenBank/DDBJ databases">
        <title>Comparative genomics of anhydrobiosis in the tardigrade Hypsibius dujardini.</title>
        <authorList>
            <person name="Yoshida Y."/>
            <person name="Koutsovoulos G."/>
            <person name="Laetsch D."/>
            <person name="Stevens L."/>
            <person name="Kumar S."/>
            <person name="Horikawa D."/>
            <person name="Ishino K."/>
            <person name="Komine S."/>
            <person name="Tomita M."/>
            <person name="Blaxter M."/>
            <person name="Arakawa K."/>
        </authorList>
    </citation>
    <scope>NUCLEOTIDE SEQUENCE [LARGE SCALE GENOMIC DNA]</scope>
    <source>
        <strain evidence="6">Z151</strain>
    </source>
</reference>
<comment type="subcellular location">
    <subcellularLocation>
        <location evidence="1">Membrane</location>
        <topology evidence="1">Multi-pass membrane protein</topology>
    </subcellularLocation>
</comment>
<dbReference type="OrthoDB" id="297496at2759"/>
<keyword evidence="3" id="KW-1133">Transmembrane helix</keyword>
<dbReference type="GO" id="GO:0022841">
    <property type="term" value="F:potassium ion leak channel activity"/>
    <property type="evidence" value="ECO:0007669"/>
    <property type="project" value="TreeGrafter"/>
</dbReference>
<dbReference type="PANTHER" id="PTHR11003">
    <property type="entry name" value="POTASSIUM CHANNEL, SUBFAMILY K"/>
    <property type="match status" value="1"/>
</dbReference>
<keyword evidence="5" id="KW-0813">Transport</keyword>
<gene>
    <name evidence="5" type="ORF">BV898_13006</name>
</gene>
<keyword evidence="2" id="KW-0812">Transmembrane</keyword>
<evidence type="ECO:0000256" key="4">
    <source>
        <dbReference type="ARBA" id="ARBA00023136"/>
    </source>
</evidence>
<dbReference type="PANTHER" id="PTHR11003:SF291">
    <property type="entry name" value="IP11374P"/>
    <property type="match status" value="1"/>
</dbReference>
<dbReference type="Proteomes" id="UP000192578">
    <property type="component" value="Unassembled WGS sequence"/>
</dbReference>
<comment type="caution">
    <text evidence="5">The sequence shown here is derived from an EMBL/GenBank/DDBJ whole genome shotgun (WGS) entry which is preliminary data.</text>
</comment>
<proteinExistence type="predicted"/>
<evidence type="ECO:0000256" key="2">
    <source>
        <dbReference type="ARBA" id="ARBA00022692"/>
    </source>
</evidence>
<dbReference type="GO" id="GO:0030322">
    <property type="term" value="P:stabilization of membrane potential"/>
    <property type="evidence" value="ECO:0007669"/>
    <property type="project" value="TreeGrafter"/>
</dbReference>
<dbReference type="SUPFAM" id="SSF81324">
    <property type="entry name" value="Voltage-gated potassium channels"/>
    <property type="match status" value="1"/>
</dbReference>